<evidence type="ECO:0000256" key="1">
    <source>
        <dbReference type="SAM" id="MobiDB-lite"/>
    </source>
</evidence>
<feature type="compositionally biased region" description="Basic and acidic residues" evidence="1">
    <location>
        <begin position="1"/>
        <end position="21"/>
    </location>
</feature>
<dbReference type="EMBL" id="BGZK01000838">
    <property type="protein sequence ID" value="GBP62309.1"/>
    <property type="molecule type" value="Genomic_DNA"/>
</dbReference>
<evidence type="ECO:0000313" key="2">
    <source>
        <dbReference type="EMBL" id="GBP62309.1"/>
    </source>
</evidence>
<dbReference type="AlphaFoldDB" id="A0A4C1XJ30"/>
<evidence type="ECO:0000313" key="3">
    <source>
        <dbReference type="Proteomes" id="UP000299102"/>
    </source>
</evidence>
<dbReference type="Proteomes" id="UP000299102">
    <property type="component" value="Unassembled WGS sequence"/>
</dbReference>
<organism evidence="2 3">
    <name type="scientific">Eumeta variegata</name>
    <name type="common">Bagworm moth</name>
    <name type="synonym">Eumeta japonica</name>
    <dbReference type="NCBI Taxonomy" id="151549"/>
    <lineage>
        <taxon>Eukaryota</taxon>
        <taxon>Metazoa</taxon>
        <taxon>Ecdysozoa</taxon>
        <taxon>Arthropoda</taxon>
        <taxon>Hexapoda</taxon>
        <taxon>Insecta</taxon>
        <taxon>Pterygota</taxon>
        <taxon>Neoptera</taxon>
        <taxon>Endopterygota</taxon>
        <taxon>Lepidoptera</taxon>
        <taxon>Glossata</taxon>
        <taxon>Ditrysia</taxon>
        <taxon>Tineoidea</taxon>
        <taxon>Psychidae</taxon>
        <taxon>Oiketicinae</taxon>
        <taxon>Eumeta</taxon>
    </lineage>
</organism>
<name>A0A4C1XJ30_EUMVA</name>
<feature type="region of interest" description="Disordered" evidence="1">
    <location>
        <begin position="1"/>
        <end position="24"/>
    </location>
</feature>
<proteinExistence type="predicted"/>
<keyword evidence="3" id="KW-1185">Reference proteome</keyword>
<reference evidence="2 3" key="1">
    <citation type="journal article" date="2019" name="Commun. Biol.">
        <title>The bagworm genome reveals a unique fibroin gene that provides high tensile strength.</title>
        <authorList>
            <person name="Kono N."/>
            <person name="Nakamura H."/>
            <person name="Ohtoshi R."/>
            <person name="Tomita M."/>
            <person name="Numata K."/>
            <person name="Arakawa K."/>
        </authorList>
    </citation>
    <scope>NUCLEOTIDE SEQUENCE [LARGE SCALE GENOMIC DNA]</scope>
</reference>
<gene>
    <name evidence="2" type="ORF">EVAR_48482_1</name>
</gene>
<accession>A0A4C1XJ30</accession>
<comment type="caution">
    <text evidence="2">The sequence shown here is derived from an EMBL/GenBank/DDBJ whole genome shotgun (WGS) entry which is preliminary data.</text>
</comment>
<sequence length="108" mass="12181">MKFRERHYYGHHDTRSKHSDDAVSQNRAFDCDERARLAPIVAGGRHPQSARAIRSVSSGSTLSIDQLAGTSPPLHSDFWIDSATDFIIESCLRHALTLHAYTIEYLEL</sequence>
<protein>
    <submittedName>
        <fullName evidence="2">Uncharacterized protein</fullName>
    </submittedName>
</protein>